<dbReference type="EMBL" id="BAVR01000003">
    <property type="protein sequence ID" value="GAE86970.1"/>
    <property type="molecule type" value="Genomic_DNA"/>
</dbReference>
<dbReference type="STRING" id="1294263.JCM21531_306"/>
<organism evidence="1 2">
    <name type="scientific">Acetivibrio straminisolvens JCM 21531</name>
    <dbReference type="NCBI Taxonomy" id="1294263"/>
    <lineage>
        <taxon>Bacteria</taxon>
        <taxon>Bacillati</taxon>
        <taxon>Bacillota</taxon>
        <taxon>Clostridia</taxon>
        <taxon>Eubacteriales</taxon>
        <taxon>Oscillospiraceae</taxon>
        <taxon>Acetivibrio</taxon>
    </lineage>
</organism>
<accession>W4V0H0</accession>
<reference evidence="1" key="1">
    <citation type="journal article" date="2014" name="Genome Announc.">
        <title>Draft Genome Sequence of Clostridium straminisolvens Strain JCM 21531T, Isolated from a Cellulose-Degrading Bacterial Community.</title>
        <authorList>
            <person name="Yuki M."/>
            <person name="Oshima K."/>
            <person name="Suda W."/>
            <person name="Sakamoto M."/>
            <person name="Kitamura K."/>
            <person name="Iida T."/>
            <person name="Hattori M."/>
            <person name="Ohkuma M."/>
        </authorList>
    </citation>
    <scope>NUCLEOTIDE SEQUENCE [LARGE SCALE GENOMIC DNA]</scope>
    <source>
        <strain evidence="1">JCM 21531</strain>
    </source>
</reference>
<protein>
    <submittedName>
        <fullName evidence="1">Radical SAM domain heme biosynthesis protein</fullName>
    </submittedName>
</protein>
<evidence type="ECO:0000313" key="1">
    <source>
        <dbReference type="EMBL" id="GAE86970.1"/>
    </source>
</evidence>
<comment type="caution">
    <text evidence="1">The sequence shown here is derived from an EMBL/GenBank/DDBJ whole genome shotgun (WGS) entry which is preliminary data.</text>
</comment>
<keyword evidence="2" id="KW-1185">Reference proteome</keyword>
<sequence length="79" mass="9255">MTKNEKKLSWVDEFLARIKPYVYIRLKDNVLIRMPNEAFKLNTTGARIIDHILKGGSVYDFVKVRPMQKKPKCSWSVSL</sequence>
<proteinExistence type="predicted"/>
<dbReference type="AlphaFoldDB" id="W4V0H0"/>
<gene>
    <name evidence="1" type="ORF">JCM21531_306</name>
</gene>
<dbReference type="Proteomes" id="UP000019109">
    <property type="component" value="Unassembled WGS sequence"/>
</dbReference>
<dbReference type="RefSeq" id="WP_243467011.1">
    <property type="nucleotide sequence ID" value="NZ_BAVR01000003.1"/>
</dbReference>
<evidence type="ECO:0000313" key="2">
    <source>
        <dbReference type="Proteomes" id="UP000019109"/>
    </source>
</evidence>
<name>W4V0H0_9FIRM</name>